<gene>
    <name evidence="1" type="ORF">ACFFIX_21130</name>
</gene>
<name>A0ABV6GKF0_9BACI</name>
<evidence type="ECO:0000313" key="1">
    <source>
        <dbReference type="EMBL" id="MFC0273891.1"/>
    </source>
</evidence>
<accession>A0ABV6GKF0</accession>
<proteinExistence type="predicted"/>
<organism evidence="1 2">
    <name type="scientific">Metabacillus herbersteinensis</name>
    <dbReference type="NCBI Taxonomy" id="283816"/>
    <lineage>
        <taxon>Bacteria</taxon>
        <taxon>Bacillati</taxon>
        <taxon>Bacillota</taxon>
        <taxon>Bacilli</taxon>
        <taxon>Bacillales</taxon>
        <taxon>Bacillaceae</taxon>
        <taxon>Metabacillus</taxon>
    </lineage>
</organism>
<comment type="caution">
    <text evidence="1">The sequence shown here is derived from an EMBL/GenBank/DDBJ whole genome shotgun (WGS) entry which is preliminary data.</text>
</comment>
<dbReference type="Proteomes" id="UP001589854">
    <property type="component" value="Unassembled WGS sequence"/>
</dbReference>
<reference evidence="1 2" key="1">
    <citation type="submission" date="2024-09" db="EMBL/GenBank/DDBJ databases">
        <authorList>
            <person name="Sun Q."/>
            <person name="Mori K."/>
        </authorList>
    </citation>
    <scope>NUCLEOTIDE SEQUENCE [LARGE SCALE GENOMIC DNA]</scope>
    <source>
        <strain evidence="1 2">CCM 7228</strain>
    </source>
</reference>
<sequence>MPLKQPEFMKSPFFVDEPCNWHLKPGAPEEIKEEFRLYMQALKDSNEPANITRNHIEYPYLQDED</sequence>
<evidence type="ECO:0000313" key="2">
    <source>
        <dbReference type="Proteomes" id="UP001589854"/>
    </source>
</evidence>
<protein>
    <submittedName>
        <fullName evidence="1">Uncharacterized protein</fullName>
    </submittedName>
</protein>
<keyword evidence="2" id="KW-1185">Reference proteome</keyword>
<dbReference type="RefSeq" id="WP_378937632.1">
    <property type="nucleotide sequence ID" value="NZ_JBHLVO010000026.1"/>
</dbReference>
<dbReference type="EMBL" id="JBHLVO010000026">
    <property type="protein sequence ID" value="MFC0273891.1"/>
    <property type="molecule type" value="Genomic_DNA"/>
</dbReference>